<dbReference type="Proteomes" id="UP000037904">
    <property type="component" value="Unassembled WGS sequence"/>
</dbReference>
<proteinExistence type="predicted"/>
<evidence type="ECO:0000313" key="2">
    <source>
        <dbReference type="Proteomes" id="UP000037904"/>
    </source>
</evidence>
<evidence type="ECO:0000313" key="1">
    <source>
        <dbReference type="EMBL" id="KPA35207.1"/>
    </source>
</evidence>
<dbReference type="EMBL" id="JXCE01001414">
    <property type="protein sequence ID" value="KPA35207.1"/>
    <property type="molecule type" value="Genomic_DNA"/>
</dbReference>
<sequence>MSFAETGRATVSVGEVAAISDAELVQFMQQHRLPYGDYDLPVDGWERLSEDERSRLAERLEAEKRSLAQNPTACSRPLELDGLDARLRQALPNSSFSLLPGSQAIDPPESPTTLLNLEVHRTKDEIGAYHGLINDSGRPLYPIELIQYVYKDPDNYAEMLRPWQEHLTPISPSGIFQRQWQRWQDFRKWQNDNRGRDDDDGGFPATRARLLAEIEADPSCLKSEWDQKQFLRRRQRRLYREHGCRGFCGYAKAVKRRLASHSFTQPFELDEDPKKQHQ</sequence>
<name>A0A0N0DAE1_FUSLA</name>
<gene>
    <name evidence="1" type="ORF">FLAG1_12120</name>
</gene>
<accession>A0A0N0DAE1</accession>
<dbReference type="AlphaFoldDB" id="A0A0N0DAE1"/>
<comment type="caution">
    <text evidence="1">The sequence shown here is derived from an EMBL/GenBank/DDBJ whole genome shotgun (WGS) entry which is preliminary data.</text>
</comment>
<reference evidence="1 2" key="1">
    <citation type="submission" date="2015-04" db="EMBL/GenBank/DDBJ databases">
        <title>The draft genome sequence of Fusarium langsethiae, a T-2/HT-2 mycotoxin producer.</title>
        <authorList>
            <person name="Lysoe E."/>
            <person name="Divon H.H."/>
            <person name="Terzi V."/>
            <person name="Orru L."/>
            <person name="Lamontanara A."/>
            <person name="Kolseth A.-K."/>
            <person name="Frandsen R.J."/>
            <person name="Nielsen K."/>
            <person name="Thrane U."/>
        </authorList>
    </citation>
    <scope>NUCLEOTIDE SEQUENCE [LARGE SCALE GENOMIC DNA]</scope>
    <source>
        <strain evidence="1 2">Fl201059</strain>
    </source>
</reference>
<protein>
    <submittedName>
        <fullName evidence="1">Ankyrin unc44</fullName>
    </submittedName>
</protein>
<organism evidence="1 2">
    <name type="scientific">Fusarium langsethiae</name>
    <dbReference type="NCBI Taxonomy" id="179993"/>
    <lineage>
        <taxon>Eukaryota</taxon>
        <taxon>Fungi</taxon>
        <taxon>Dikarya</taxon>
        <taxon>Ascomycota</taxon>
        <taxon>Pezizomycotina</taxon>
        <taxon>Sordariomycetes</taxon>
        <taxon>Hypocreomycetidae</taxon>
        <taxon>Hypocreales</taxon>
        <taxon>Nectriaceae</taxon>
        <taxon>Fusarium</taxon>
    </lineage>
</organism>
<keyword evidence="2" id="KW-1185">Reference proteome</keyword>